<keyword evidence="2" id="KW-0378">Hydrolase</keyword>
<dbReference type="PANTHER" id="PTHR47786:SF2">
    <property type="entry name" value="GLYCOSYL HYDROLASE FAMILY 13 CATALYTIC DOMAIN-CONTAINING PROTEIN"/>
    <property type="match status" value="1"/>
</dbReference>
<dbReference type="KEGG" id="tsin:OXH18_02945"/>
<dbReference type="EMBL" id="CP113797">
    <property type="protein sequence ID" value="WAL60972.1"/>
    <property type="molecule type" value="Genomic_DNA"/>
</dbReference>
<keyword evidence="3" id="KW-1185">Reference proteome</keyword>
<sequence length="490" mass="56512">MTPFSAPLLYQVNTRVWIALLSKQLNDSATLDDIPDAALDEIVNLGFDWVYGLGVWQTGEAGRLISLSHSDWLTEYRLLLSDFDDNDVYGSCFAIKAYVGSDRLGGNIAIEHLRDRLHQRGLKLMLDFVPNHTALDHPWVQTHPEFFIHGTEELLEQEPQNYCRVSLPTGDAIFAYGRDPYFPGWPDTLQLNYGNPAVQTAMQDELLSIAQFCDGVRCDMAMLVLPEVFQRTWGIATEPFWQTAIQAVRSQHPNFIFMAEVYWELEWTLQHIGFDYTYDKRLYDCLREQHAQPVREHFEADLNYQIKLARFLENHDEPRAASIFPPDVHRAAAILTFLSPGLRFFHQGQLEGFHHKISVHLQRGPVEAIDDDLYTFYRQLLNCLQLSVVRKGVWQLLACTPAWEGNDTWNDFISFAWKKNEKRLLIVVNYSAHAGQCYVTLPDTALVEKQYQLQDLMSSIVYERSGHSLVSGLYFDLPAWGYHVFNLQEI</sequence>
<dbReference type="CDD" id="cd11347">
    <property type="entry name" value="AmyAc_1"/>
    <property type="match status" value="1"/>
</dbReference>
<dbReference type="InterPro" id="IPR017853">
    <property type="entry name" value="GH"/>
</dbReference>
<dbReference type="Gene3D" id="3.20.20.80">
    <property type="entry name" value="Glycosidases"/>
    <property type="match status" value="1"/>
</dbReference>
<dbReference type="Pfam" id="PF00128">
    <property type="entry name" value="Alpha-amylase"/>
    <property type="match status" value="1"/>
</dbReference>
<accession>A0A9E8ZFS6</accession>
<dbReference type="AlphaFoldDB" id="A0A9E8ZFS6"/>
<evidence type="ECO:0000313" key="2">
    <source>
        <dbReference type="EMBL" id="WAL60972.1"/>
    </source>
</evidence>
<dbReference type="GO" id="GO:0016787">
    <property type="term" value="F:hydrolase activity"/>
    <property type="evidence" value="ECO:0007669"/>
    <property type="project" value="UniProtKB-KW"/>
</dbReference>
<organism evidence="2 3">
    <name type="scientific">Thermocoleostomius sinensis A174</name>
    <dbReference type="NCBI Taxonomy" id="2016057"/>
    <lineage>
        <taxon>Bacteria</taxon>
        <taxon>Bacillati</taxon>
        <taxon>Cyanobacteriota</taxon>
        <taxon>Cyanophyceae</taxon>
        <taxon>Oculatellales</taxon>
        <taxon>Oculatellaceae</taxon>
        <taxon>Thermocoleostomius</taxon>
    </lineage>
</organism>
<dbReference type="SUPFAM" id="SSF51445">
    <property type="entry name" value="(Trans)glycosidases"/>
    <property type="match status" value="1"/>
</dbReference>
<name>A0A9E8ZFS6_9CYAN</name>
<dbReference type="PANTHER" id="PTHR47786">
    <property type="entry name" value="ALPHA-1,4-GLUCAN:MALTOSE-1-PHOSPHATE MALTOSYLTRANSFERASE"/>
    <property type="match status" value="1"/>
</dbReference>
<dbReference type="RefSeq" id="WP_268610928.1">
    <property type="nucleotide sequence ID" value="NZ_CP113797.1"/>
</dbReference>
<gene>
    <name evidence="2" type="ORF">OXH18_02945</name>
</gene>
<dbReference type="GO" id="GO:0005975">
    <property type="term" value="P:carbohydrate metabolic process"/>
    <property type="evidence" value="ECO:0007669"/>
    <property type="project" value="InterPro"/>
</dbReference>
<proteinExistence type="predicted"/>
<feature type="domain" description="Glycosyl hydrolase family 13 catalytic" evidence="1">
    <location>
        <begin position="81"/>
        <end position="384"/>
    </location>
</feature>
<dbReference type="InterPro" id="IPR006047">
    <property type="entry name" value="GH13_cat_dom"/>
</dbReference>
<evidence type="ECO:0000259" key="1">
    <source>
        <dbReference type="SMART" id="SM00642"/>
    </source>
</evidence>
<evidence type="ECO:0000313" key="3">
    <source>
        <dbReference type="Proteomes" id="UP001163152"/>
    </source>
</evidence>
<reference evidence="2" key="1">
    <citation type="submission" date="2022-12" db="EMBL/GenBank/DDBJ databases">
        <title>Polyphasic identification of a Novel Hot-Spring Cyanobacterium Ocullathermofonsia sinensis gen nov. sp. nov. and Genomic Insights on its Adaptations to the Thermal Habitat.</title>
        <authorList>
            <person name="Daroch M."/>
            <person name="Tang J."/>
            <person name="Jiang Y."/>
        </authorList>
    </citation>
    <scope>NUCLEOTIDE SEQUENCE</scope>
    <source>
        <strain evidence="2">PKUAC-SCTA174</strain>
    </source>
</reference>
<protein>
    <submittedName>
        <fullName evidence="2">Alpha-amylase family glycosyl hydrolase</fullName>
    </submittedName>
</protein>
<dbReference type="SMART" id="SM00642">
    <property type="entry name" value="Aamy"/>
    <property type="match status" value="1"/>
</dbReference>
<dbReference type="Proteomes" id="UP001163152">
    <property type="component" value="Chromosome"/>
</dbReference>